<dbReference type="Proteomes" id="UP001501079">
    <property type="component" value="Unassembled WGS sequence"/>
</dbReference>
<dbReference type="SUPFAM" id="SSF53271">
    <property type="entry name" value="PRTase-like"/>
    <property type="match status" value="1"/>
</dbReference>
<name>A0ABP7ZVN4_9MICO</name>
<protein>
    <submittedName>
        <fullName evidence="2">Phosphoribosyltransferase</fullName>
    </submittedName>
</protein>
<dbReference type="Gene3D" id="3.30.1310.20">
    <property type="entry name" value="PRTase-like"/>
    <property type="match status" value="1"/>
</dbReference>
<gene>
    <name evidence="2" type="ORF">GCM10022287_10780</name>
</gene>
<dbReference type="EMBL" id="BAABBW010000002">
    <property type="protein sequence ID" value="GAA4171448.1"/>
    <property type="molecule type" value="Genomic_DNA"/>
</dbReference>
<dbReference type="InterPro" id="IPR000836">
    <property type="entry name" value="PRTase_dom"/>
</dbReference>
<dbReference type="RefSeq" id="WP_344752271.1">
    <property type="nucleotide sequence ID" value="NZ_BAABBW010000002.1"/>
</dbReference>
<keyword evidence="2" id="KW-0328">Glycosyltransferase</keyword>
<keyword evidence="2" id="KW-0808">Transferase</keyword>
<evidence type="ECO:0000259" key="1">
    <source>
        <dbReference type="Pfam" id="PF00156"/>
    </source>
</evidence>
<dbReference type="Pfam" id="PF00156">
    <property type="entry name" value="Pribosyltran"/>
    <property type="match status" value="1"/>
</dbReference>
<feature type="domain" description="Phosphoribosyltransferase" evidence="1">
    <location>
        <begin position="25"/>
        <end position="189"/>
    </location>
</feature>
<comment type="caution">
    <text evidence="2">The sequence shown here is derived from an EMBL/GenBank/DDBJ whole genome shotgun (WGS) entry which is preliminary data.</text>
</comment>
<dbReference type="Gene3D" id="3.40.50.2020">
    <property type="match status" value="1"/>
</dbReference>
<dbReference type="InterPro" id="IPR029057">
    <property type="entry name" value="PRTase-like"/>
</dbReference>
<organism evidence="2 3">
    <name type="scientific">Gryllotalpicola koreensis</name>
    <dbReference type="NCBI Taxonomy" id="993086"/>
    <lineage>
        <taxon>Bacteria</taxon>
        <taxon>Bacillati</taxon>
        <taxon>Actinomycetota</taxon>
        <taxon>Actinomycetes</taxon>
        <taxon>Micrococcales</taxon>
        <taxon>Microbacteriaceae</taxon>
        <taxon>Gryllotalpicola</taxon>
    </lineage>
</organism>
<dbReference type="GO" id="GO:0016757">
    <property type="term" value="F:glycosyltransferase activity"/>
    <property type="evidence" value="ECO:0007669"/>
    <property type="project" value="UniProtKB-KW"/>
</dbReference>
<evidence type="ECO:0000313" key="2">
    <source>
        <dbReference type="EMBL" id="GAA4171448.1"/>
    </source>
</evidence>
<accession>A0ABP7ZVN4</accession>
<reference evidence="3" key="1">
    <citation type="journal article" date="2019" name="Int. J. Syst. Evol. Microbiol.">
        <title>The Global Catalogue of Microorganisms (GCM) 10K type strain sequencing project: providing services to taxonomists for standard genome sequencing and annotation.</title>
        <authorList>
            <consortium name="The Broad Institute Genomics Platform"/>
            <consortium name="The Broad Institute Genome Sequencing Center for Infectious Disease"/>
            <person name="Wu L."/>
            <person name="Ma J."/>
        </authorList>
    </citation>
    <scope>NUCLEOTIDE SEQUENCE [LARGE SCALE GENOMIC DNA]</scope>
    <source>
        <strain evidence="3">JCM 17591</strain>
    </source>
</reference>
<dbReference type="CDD" id="cd06223">
    <property type="entry name" value="PRTases_typeI"/>
    <property type="match status" value="1"/>
</dbReference>
<proteinExistence type="predicted"/>
<keyword evidence="3" id="KW-1185">Reference proteome</keyword>
<sequence length="224" mass="23637">MNIYRDRREAGRVLAETVVERFPGLAHVVVLALPRGGVPVAAELARALDAPFDVLVVRKLGVPGSPEVAMGAIASVGGELAVVANDELRERATSGFGRRSGETDAWADALAHERVELDRRVAAYRGDRPPLRLAGRTVLLVDDGIATGATMRAAAAAARQLEPSRLIAASPVVLPGARAAVQASVDELISPWYPSAFLGVGQAYVDFTQTTDAEVRELLAADQP</sequence>
<evidence type="ECO:0000313" key="3">
    <source>
        <dbReference type="Proteomes" id="UP001501079"/>
    </source>
</evidence>